<dbReference type="Proteomes" id="UP000199215">
    <property type="component" value="Unassembled WGS sequence"/>
</dbReference>
<feature type="compositionally biased region" description="Basic and acidic residues" evidence="1">
    <location>
        <begin position="92"/>
        <end position="105"/>
    </location>
</feature>
<dbReference type="EMBL" id="FNWU01000003">
    <property type="protein sequence ID" value="SEH48982.1"/>
    <property type="molecule type" value="Genomic_DNA"/>
</dbReference>
<reference evidence="2 3" key="1">
    <citation type="submission" date="2016-10" db="EMBL/GenBank/DDBJ databases">
        <authorList>
            <person name="de Groot N.N."/>
        </authorList>
    </citation>
    <scope>NUCLEOTIDE SEQUENCE [LARGE SCALE GENOMIC DNA]</scope>
    <source>
        <strain evidence="2 3">IBRC-M10418</strain>
    </source>
</reference>
<evidence type="ECO:0000256" key="1">
    <source>
        <dbReference type="SAM" id="MobiDB-lite"/>
    </source>
</evidence>
<dbReference type="InterPro" id="IPR036390">
    <property type="entry name" value="WH_DNA-bd_sf"/>
</dbReference>
<evidence type="ECO:0008006" key="4">
    <source>
        <dbReference type="Google" id="ProtNLM"/>
    </source>
</evidence>
<name>A0A1H6INE0_9EURY</name>
<dbReference type="Gene3D" id="1.10.10.10">
    <property type="entry name" value="Winged helix-like DNA-binding domain superfamily/Winged helix DNA-binding domain"/>
    <property type="match status" value="1"/>
</dbReference>
<dbReference type="SUPFAM" id="SSF46785">
    <property type="entry name" value="Winged helix' DNA-binding domain"/>
    <property type="match status" value="1"/>
</dbReference>
<feature type="region of interest" description="Disordered" evidence="1">
    <location>
        <begin position="92"/>
        <end position="115"/>
    </location>
</feature>
<gene>
    <name evidence="2" type="ORF">SAMN05192561_10315</name>
</gene>
<keyword evidence="3" id="KW-1185">Reference proteome</keyword>
<protein>
    <recommendedName>
        <fullName evidence="4">Transcriptional regulator PadR-like family protein</fullName>
    </recommendedName>
</protein>
<evidence type="ECO:0000313" key="2">
    <source>
        <dbReference type="EMBL" id="SEH48982.1"/>
    </source>
</evidence>
<dbReference type="OrthoDB" id="224705at2157"/>
<organism evidence="2 3">
    <name type="scientific">Halopenitus malekzadehii</name>
    <dbReference type="NCBI Taxonomy" id="1267564"/>
    <lineage>
        <taxon>Archaea</taxon>
        <taxon>Methanobacteriati</taxon>
        <taxon>Methanobacteriota</taxon>
        <taxon>Stenosarchaea group</taxon>
        <taxon>Halobacteria</taxon>
        <taxon>Halobacteriales</taxon>
        <taxon>Haloferacaceae</taxon>
        <taxon>Halopenitus</taxon>
    </lineage>
</organism>
<accession>A0A1H6INE0</accession>
<proteinExistence type="predicted"/>
<dbReference type="RefSeq" id="WP_092816488.1">
    <property type="nucleotide sequence ID" value="NZ_FNWU01000003.1"/>
</dbReference>
<evidence type="ECO:0000313" key="3">
    <source>
        <dbReference type="Proteomes" id="UP000199215"/>
    </source>
</evidence>
<sequence length="115" mass="12749">MSKWLHSGRRRDVCALLYEAGSLRAQQLKNRITSHYNERIDPQSFHAMLTALEESGHVESRTEGIADVYRLTDAGVSALLDHYDWLSERIEGGSERIEGEKEDGAKSGSGDGSNA</sequence>
<dbReference type="AlphaFoldDB" id="A0A1H6INE0"/>
<dbReference type="InterPro" id="IPR036388">
    <property type="entry name" value="WH-like_DNA-bd_sf"/>
</dbReference>